<dbReference type="PANTHER" id="PTHR31569:SF4">
    <property type="entry name" value="SWIM-TYPE DOMAIN-CONTAINING PROTEIN"/>
    <property type="match status" value="1"/>
</dbReference>
<evidence type="ECO:0000256" key="1">
    <source>
        <dbReference type="SAM" id="MobiDB-lite"/>
    </source>
</evidence>
<keyword evidence="3" id="KW-1185">Reference proteome</keyword>
<accession>A0A564YTK0</accession>
<gene>
    <name evidence="2" type="ORF">WMSIL1_LOCUS9401</name>
</gene>
<feature type="compositionally biased region" description="Polar residues" evidence="1">
    <location>
        <begin position="265"/>
        <end position="275"/>
    </location>
</feature>
<proteinExistence type="predicted"/>
<dbReference type="InterPro" id="IPR052579">
    <property type="entry name" value="Zinc_finger_SWIM"/>
</dbReference>
<evidence type="ECO:0000313" key="2">
    <source>
        <dbReference type="EMBL" id="VUZ50592.1"/>
    </source>
</evidence>
<evidence type="ECO:0000313" key="3">
    <source>
        <dbReference type="Proteomes" id="UP000321570"/>
    </source>
</evidence>
<dbReference type="Proteomes" id="UP000321570">
    <property type="component" value="Unassembled WGS sequence"/>
</dbReference>
<dbReference type="AlphaFoldDB" id="A0A564YTK0"/>
<name>A0A564YTK0_HYMDI</name>
<sequence>KRYRENDIRRHGLVYNNICYGCTLHVQGTSNSVKQNEAPCSSVINFTSVKGAFRVAKFSMVHNHPPPKIALNLGIHPPVFPAFIDCGDSFRQAFPLMSAGSYSELAGRLKHFEKKTGSVYIKYSTGLFSDTVDLQEVRCKYKKIRYVCVHYGSRKSEPIRRRNQHTTKIGCGSCFSVKYKDGRLHIVNYDMRHCHPVDPESARLYPHNRRLSPVETAEIEELLDVNANINEVKRIIKERYGKICTTRDIINMRFRRRKNLERQMNVEQSALSYSSNRRRHQEQHSTRSDLEPLAEVCCRLVLDDEEEVVEQEDTCIPPVLQDAQQICEQQTTTAGDEQVDVSVHSILRNLTQVWRRNRDEKDRNLRYNDA</sequence>
<dbReference type="PANTHER" id="PTHR31569">
    <property type="entry name" value="SWIM-TYPE DOMAIN-CONTAINING PROTEIN"/>
    <property type="match status" value="1"/>
</dbReference>
<protein>
    <recommendedName>
        <fullName evidence="4">FAR1 domain-containing protein</fullName>
    </recommendedName>
</protein>
<reference evidence="2 3" key="1">
    <citation type="submission" date="2019-07" db="EMBL/GenBank/DDBJ databases">
        <authorList>
            <person name="Jastrzebski P J."/>
            <person name="Paukszto L."/>
            <person name="Jastrzebski P J."/>
        </authorList>
    </citation>
    <scope>NUCLEOTIDE SEQUENCE [LARGE SCALE GENOMIC DNA]</scope>
    <source>
        <strain evidence="2 3">WMS-il1</strain>
    </source>
</reference>
<organism evidence="2 3">
    <name type="scientific">Hymenolepis diminuta</name>
    <name type="common">Rat tapeworm</name>
    <dbReference type="NCBI Taxonomy" id="6216"/>
    <lineage>
        <taxon>Eukaryota</taxon>
        <taxon>Metazoa</taxon>
        <taxon>Spiralia</taxon>
        <taxon>Lophotrochozoa</taxon>
        <taxon>Platyhelminthes</taxon>
        <taxon>Cestoda</taxon>
        <taxon>Eucestoda</taxon>
        <taxon>Cyclophyllidea</taxon>
        <taxon>Hymenolepididae</taxon>
        <taxon>Hymenolepis</taxon>
    </lineage>
</organism>
<evidence type="ECO:0008006" key="4">
    <source>
        <dbReference type="Google" id="ProtNLM"/>
    </source>
</evidence>
<dbReference type="EMBL" id="CABIJS010000377">
    <property type="protein sequence ID" value="VUZ50592.1"/>
    <property type="molecule type" value="Genomic_DNA"/>
</dbReference>
<feature type="non-terminal residue" evidence="2">
    <location>
        <position position="1"/>
    </location>
</feature>
<feature type="region of interest" description="Disordered" evidence="1">
    <location>
        <begin position="265"/>
        <end position="287"/>
    </location>
</feature>